<feature type="region of interest" description="Disordered" evidence="1">
    <location>
        <begin position="1"/>
        <end position="33"/>
    </location>
</feature>
<accession>A0A1H3KNG8</accession>
<proteinExistence type="predicted"/>
<evidence type="ECO:0000313" key="3">
    <source>
        <dbReference type="Proteomes" id="UP000199286"/>
    </source>
</evidence>
<feature type="compositionally biased region" description="Polar residues" evidence="1">
    <location>
        <begin position="1"/>
        <end position="10"/>
    </location>
</feature>
<gene>
    <name evidence="2" type="ORF">SAMN05444340_11012</name>
</gene>
<sequence>MFFRANQFQYNAKPEKPDPSLAPVSPDTQAVAV</sequence>
<name>A0A1H3KNG8_9RHOB</name>
<dbReference type="AlphaFoldDB" id="A0A1H3KNG8"/>
<evidence type="ECO:0000256" key="1">
    <source>
        <dbReference type="SAM" id="MobiDB-lite"/>
    </source>
</evidence>
<reference evidence="2 3" key="1">
    <citation type="submission" date="2016-10" db="EMBL/GenBank/DDBJ databases">
        <authorList>
            <person name="de Groot N.N."/>
        </authorList>
    </citation>
    <scope>NUCLEOTIDE SEQUENCE [LARGE SCALE GENOMIC DNA]</scope>
    <source>
        <strain evidence="2 3">DSM 26880</strain>
    </source>
</reference>
<evidence type="ECO:0000313" key="2">
    <source>
        <dbReference type="EMBL" id="SDY53691.1"/>
    </source>
</evidence>
<dbReference type="EMBL" id="FNPF01000010">
    <property type="protein sequence ID" value="SDY53691.1"/>
    <property type="molecule type" value="Genomic_DNA"/>
</dbReference>
<organism evidence="2 3">
    <name type="scientific">Citreimonas salinaria</name>
    <dbReference type="NCBI Taxonomy" id="321339"/>
    <lineage>
        <taxon>Bacteria</taxon>
        <taxon>Pseudomonadati</taxon>
        <taxon>Pseudomonadota</taxon>
        <taxon>Alphaproteobacteria</taxon>
        <taxon>Rhodobacterales</taxon>
        <taxon>Roseobacteraceae</taxon>
        <taxon>Citreimonas</taxon>
    </lineage>
</organism>
<protein>
    <submittedName>
        <fullName evidence="2">Uncharacterized protein</fullName>
    </submittedName>
</protein>
<dbReference type="Proteomes" id="UP000199286">
    <property type="component" value="Unassembled WGS sequence"/>
</dbReference>
<keyword evidence="3" id="KW-1185">Reference proteome</keyword>